<evidence type="ECO:0000313" key="3">
    <source>
        <dbReference type="Proteomes" id="UP001246372"/>
    </source>
</evidence>
<dbReference type="EMBL" id="JAVXZY010000004">
    <property type="protein sequence ID" value="MDT9000153.1"/>
    <property type="molecule type" value="Genomic_DNA"/>
</dbReference>
<dbReference type="RefSeq" id="WP_315650704.1">
    <property type="nucleotide sequence ID" value="NZ_JAVXZY010000004.1"/>
</dbReference>
<comment type="caution">
    <text evidence="2">The sequence shown here is derived from an EMBL/GenBank/DDBJ whole genome shotgun (WGS) entry which is preliminary data.</text>
</comment>
<sequence>MNCCFLLVNALPAWLRLPREQRAHIFETEVLSLLPRYPGLKLRHFDCEAYSAVCSDVLMLEVPDAKTLHFFIEGLRDSSIHTVPYFEVRHVLPAWEDGFRAYEAQGELAST</sequence>
<dbReference type="Pfam" id="PF17074">
    <property type="entry name" value="Darcynin"/>
    <property type="match status" value="1"/>
</dbReference>
<protein>
    <submittedName>
        <fullName evidence="2">Darcynin family protein</fullName>
    </submittedName>
</protein>
<dbReference type="InterPro" id="IPR031409">
    <property type="entry name" value="Darcynin"/>
</dbReference>
<evidence type="ECO:0000313" key="2">
    <source>
        <dbReference type="EMBL" id="MDT9000153.1"/>
    </source>
</evidence>
<name>A0ABU3PC88_9BURK</name>
<comment type="similarity">
    <text evidence="1">Belongs to the darcynin family.</text>
</comment>
<keyword evidence="3" id="KW-1185">Reference proteome</keyword>
<reference evidence="2" key="1">
    <citation type="submission" date="2023-09" db="EMBL/GenBank/DDBJ databases">
        <title>Paucibacter sp. APW11 Genome sequencing and assembly.</title>
        <authorList>
            <person name="Kim I."/>
        </authorList>
    </citation>
    <scope>NUCLEOTIDE SEQUENCE</scope>
    <source>
        <strain evidence="2">APW11</strain>
    </source>
</reference>
<dbReference type="Proteomes" id="UP001246372">
    <property type="component" value="Unassembled WGS sequence"/>
</dbReference>
<accession>A0ABU3PC88</accession>
<gene>
    <name evidence="2" type="ORF">RQP53_12825</name>
</gene>
<organism evidence="2 3">
    <name type="scientific">Roseateles aquae</name>
    <dbReference type="NCBI Taxonomy" id="3077235"/>
    <lineage>
        <taxon>Bacteria</taxon>
        <taxon>Pseudomonadati</taxon>
        <taxon>Pseudomonadota</taxon>
        <taxon>Betaproteobacteria</taxon>
        <taxon>Burkholderiales</taxon>
        <taxon>Sphaerotilaceae</taxon>
        <taxon>Roseateles</taxon>
    </lineage>
</organism>
<evidence type="ECO:0000256" key="1">
    <source>
        <dbReference type="ARBA" id="ARBA00006869"/>
    </source>
</evidence>
<proteinExistence type="inferred from homology"/>